<dbReference type="Pfam" id="PF13539">
    <property type="entry name" value="Peptidase_M15_4"/>
    <property type="match status" value="1"/>
</dbReference>
<dbReference type="InterPro" id="IPR039561">
    <property type="entry name" value="Peptidase_M15C"/>
</dbReference>
<evidence type="ECO:0000259" key="1">
    <source>
        <dbReference type="Pfam" id="PF13539"/>
    </source>
</evidence>
<dbReference type="InterPro" id="IPR009045">
    <property type="entry name" value="Zn_M74/Hedgehog-like"/>
</dbReference>
<dbReference type="EMBL" id="BAABRN010000001">
    <property type="protein sequence ID" value="GAA5500446.1"/>
    <property type="molecule type" value="Genomic_DNA"/>
</dbReference>
<dbReference type="Proteomes" id="UP001458946">
    <property type="component" value="Unassembled WGS sequence"/>
</dbReference>
<protein>
    <recommendedName>
        <fullName evidence="1">Peptidase M15C domain-containing protein</fullName>
    </recommendedName>
</protein>
<evidence type="ECO:0000313" key="2">
    <source>
        <dbReference type="EMBL" id="GAA5500446.1"/>
    </source>
</evidence>
<accession>A0ABP9V5B8</accession>
<feature type="domain" description="Peptidase M15C" evidence="1">
    <location>
        <begin position="116"/>
        <end position="174"/>
    </location>
</feature>
<dbReference type="RefSeq" id="WP_353540431.1">
    <property type="nucleotide sequence ID" value="NZ_BAABRN010000001.1"/>
</dbReference>
<gene>
    <name evidence="2" type="ORF">Dxin01_00167</name>
</gene>
<sequence length="307" mass="33737">MQFDYASAIAQRPSDAAVPEFYGKFTYKEAYQNGKATGAVIPDPKWAGANLVKVDLTRFKGFPPCGGQPSKTLWMHKFVAPVFEACMEEAAALGLLSELHEYNGCYVPRHMGWSPKRPLSCHSWGIAVDFDASTNPYGVSRFPISPAFVRHMEERGWIWGGRWTGSYADGMHFQFTDPIPGTKVPVWQDAKASVKKPVLPAQNRRLIIDGQVITQGRVVYHGVTIAVLEDGSAYLRPTTGEEQAGRVAQPPAPSGLSARVTLLNQAGVWEPFAGRAVYSGLMLNLDAKTGDLWIRQATPEELSRARA</sequence>
<name>A0ABP9V5B8_9DEIO</name>
<comment type="caution">
    <text evidence="2">The sequence shown here is derived from an EMBL/GenBank/DDBJ whole genome shotgun (WGS) entry which is preliminary data.</text>
</comment>
<dbReference type="Gene3D" id="3.30.1380.10">
    <property type="match status" value="1"/>
</dbReference>
<dbReference type="SUPFAM" id="SSF55166">
    <property type="entry name" value="Hedgehog/DD-peptidase"/>
    <property type="match status" value="1"/>
</dbReference>
<keyword evidence="3" id="KW-1185">Reference proteome</keyword>
<evidence type="ECO:0000313" key="3">
    <source>
        <dbReference type="Proteomes" id="UP001458946"/>
    </source>
</evidence>
<reference evidence="2 3" key="1">
    <citation type="submission" date="2024-02" db="EMBL/GenBank/DDBJ databases">
        <title>Deinococcus xinjiangensis NBRC 107630.</title>
        <authorList>
            <person name="Ichikawa N."/>
            <person name="Katano-Makiyama Y."/>
            <person name="Hidaka K."/>
        </authorList>
    </citation>
    <scope>NUCLEOTIDE SEQUENCE [LARGE SCALE GENOMIC DNA]</scope>
    <source>
        <strain evidence="2 3">NBRC 107630</strain>
    </source>
</reference>
<proteinExistence type="predicted"/>
<organism evidence="2 3">
    <name type="scientific">Deinococcus xinjiangensis</name>
    <dbReference type="NCBI Taxonomy" id="457454"/>
    <lineage>
        <taxon>Bacteria</taxon>
        <taxon>Thermotogati</taxon>
        <taxon>Deinococcota</taxon>
        <taxon>Deinococci</taxon>
        <taxon>Deinococcales</taxon>
        <taxon>Deinococcaceae</taxon>
        <taxon>Deinococcus</taxon>
    </lineage>
</organism>